<evidence type="ECO:0000313" key="2">
    <source>
        <dbReference type="Proteomes" id="UP000464378"/>
    </source>
</evidence>
<protein>
    <submittedName>
        <fullName evidence="1">Uncharacterized protein</fullName>
    </submittedName>
</protein>
<accession>A0A6C2YH92</accession>
<sequence length="123" mass="13988">MSEPAPTENDTVELSHVGYLENLEFSQVVSPEKWSGLTLVLKLRFSFEADSQCSHLEFYQVQGLRLNLPNMLCSFFVEIRSIAEMQLEDQHYHVVESDHGAFSFYCHSFVAVSDGKQPQDATP</sequence>
<dbReference type="KEGG" id="tim:GMBLW1_31830"/>
<dbReference type="Proteomes" id="UP000464378">
    <property type="component" value="Chromosome"/>
</dbReference>
<dbReference type="AlphaFoldDB" id="A0A6C2YH92"/>
<name>A0A6C2YH92_9BACT</name>
<proteinExistence type="predicted"/>
<organism evidence="1">
    <name type="scientific">Tuwongella immobilis</name>
    <dbReference type="NCBI Taxonomy" id="692036"/>
    <lineage>
        <taxon>Bacteria</taxon>
        <taxon>Pseudomonadati</taxon>
        <taxon>Planctomycetota</taxon>
        <taxon>Planctomycetia</taxon>
        <taxon>Gemmatales</taxon>
        <taxon>Gemmataceae</taxon>
        <taxon>Tuwongella</taxon>
    </lineage>
</organism>
<dbReference type="EMBL" id="LR593887">
    <property type="protein sequence ID" value="VTR96972.1"/>
    <property type="molecule type" value="Genomic_DNA"/>
</dbReference>
<evidence type="ECO:0000313" key="1">
    <source>
        <dbReference type="EMBL" id="VIP00777.1"/>
    </source>
</evidence>
<gene>
    <name evidence="1" type="ORF">GMBLW1_31830</name>
</gene>
<keyword evidence="2" id="KW-1185">Reference proteome</keyword>
<dbReference type="EMBL" id="LR586016">
    <property type="protein sequence ID" value="VIP00777.1"/>
    <property type="molecule type" value="Genomic_DNA"/>
</dbReference>
<dbReference type="RefSeq" id="WP_162655952.1">
    <property type="nucleotide sequence ID" value="NZ_LR593887.1"/>
</dbReference>
<dbReference type="InParanoid" id="A0A6C2YH92"/>
<reference evidence="1" key="1">
    <citation type="submission" date="2019-04" db="EMBL/GenBank/DDBJ databases">
        <authorList>
            <consortium name="Science for Life Laboratories"/>
        </authorList>
    </citation>
    <scope>NUCLEOTIDE SEQUENCE</scope>
    <source>
        <strain evidence="1">MBLW1</strain>
    </source>
</reference>